<dbReference type="HOGENOM" id="CLU_3259996_0_0_6"/>
<evidence type="ECO:0000313" key="2">
    <source>
        <dbReference type="Proteomes" id="UP000032721"/>
    </source>
</evidence>
<dbReference type="AlphaFoldDB" id="A0A068QXD9"/>
<evidence type="ECO:0000313" key="1">
    <source>
        <dbReference type="EMBL" id="CDG19633.1"/>
    </source>
</evidence>
<accession>A0A068QXD9</accession>
<dbReference type="EMBL" id="FO704550">
    <property type="protein sequence ID" value="CDG19633.1"/>
    <property type="molecule type" value="Genomic_DNA"/>
</dbReference>
<organism evidence="1 2">
    <name type="scientific">Xenorhabdus doucetiae</name>
    <dbReference type="NCBI Taxonomy" id="351671"/>
    <lineage>
        <taxon>Bacteria</taxon>
        <taxon>Pseudomonadati</taxon>
        <taxon>Pseudomonadota</taxon>
        <taxon>Gammaproteobacteria</taxon>
        <taxon>Enterobacterales</taxon>
        <taxon>Morganellaceae</taxon>
        <taxon>Xenorhabdus</taxon>
    </lineage>
</organism>
<proteinExistence type="predicted"/>
<name>A0A068QXD9_9GAMM</name>
<dbReference type="Proteomes" id="UP000032721">
    <property type="component" value="Chromosome"/>
</dbReference>
<gene>
    <name evidence="1" type="ORF">XDD1_3948</name>
</gene>
<reference evidence="1 2" key="1">
    <citation type="submission" date="2013-07" db="EMBL/GenBank/DDBJ databases">
        <authorList>
            <person name="Genoscope - CEA"/>
        </authorList>
    </citation>
    <scope>NUCLEOTIDE SEQUENCE [LARGE SCALE GENOMIC DNA]</scope>
    <source>
        <strain evidence="2">FRM16 / DSM 17909</strain>
    </source>
</reference>
<protein>
    <submittedName>
        <fullName evidence="1">Uncharacterized protein</fullName>
    </submittedName>
</protein>
<sequence>MSEIINTLTLVIAFELSTRISTPHIKKRVRMIRCRGFCFMFF</sequence>
<dbReference type="KEGG" id="xdo:XDD1_3948"/>